<protein>
    <submittedName>
        <fullName evidence="1">Uncharacterized protein</fullName>
    </submittedName>
</protein>
<accession>S5ZQX2</accession>
<reference evidence="1 2" key="1">
    <citation type="journal article" date="2014" name="Genome Announc.">
        <title>Complete Genome Sequence of the Thermophilic Polychlorinated Biphenyl Degrader Geobacillus sp. Strain JF8 (NBRC 109937).</title>
        <authorList>
            <person name="Shintani M."/>
            <person name="Ohtsubo Y."/>
            <person name="Fukuda K."/>
            <person name="Hosoyama A."/>
            <person name="Ohji S."/>
            <person name="Yamazoe A."/>
            <person name="Fujita N."/>
            <person name="Nagata Y."/>
            <person name="Tsuda M."/>
            <person name="Hatta T."/>
            <person name="Kimbara K."/>
        </authorList>
    </citation>
    <scope>NUCLEOTIDE SEQUENCE [LARGE SCALE GENOMIC DNA]</scope>
    <source>
        <strain evidence="1 2">JF8</strain>
    </source>
</reference>
<evidence type="ECO:0000313" key="1">
    <source>
        <dbReference type="EMBL" id="AGT32823.1"/>
    </source>
</evidence>
<evidence type="ECO:0000313" key="2">
    <source>
        <dbReference type="Proteomes" id="UP000015500"/>
    </source>
</evidence>
<dbReference type="Proteomes" id="UP000015500">
    <property type="component" value="Chromosome"/>
</dbReference>
<dbReference type="HOGENOM" id="CLU_2633016_0_0_9"/>
<dbReference type="KEGG" id="gjf:M493_12885"/>
<dbReference type="AlphaFoldDB" id="S5ZQX2"/>
<sequence length="77" mass="8833">MAAVPFEDALGILYFSTGKKISLFSWHFVAVHKPAFAARDGFTPPIILHRSKKSFFFSERSTFFVEKLFFATLDKQL</sequence>
<proteinExistence type="predicted"/>
<organism evidence="1 2">
    <name type="scientific">Geobacillus genomosp. 3</name>
    <dbReference type="NCBI Taxonomy" id="1921421"/>
    <lineage>
        <taxon>Bacteria</taxon>
        <taxon>Bacillati</taxon>
        <taxon>Bacillota</taxon>
        <taxon>Bacilli</taxon>
        <taxon>Bacillales</taxon>
        <taxon>Anoxybacillaceae</taxon>
        <taxon>Geobacillus</taxon>
    </lineage>
</organism>
<name>S5ZQX2_GEOG3</name>
<gene>
    <name evidence="1" type="ORF">M493_12885</name>
</gene>
<dbReference type="EMBL" id="CP006254">
    <property type="protein sequence ID" value="AGT32823.1"/>
    <property type="molecule type" value="Genomic_DNA"/>
</dbReference>
<keyword evidence="2" id="KW-1185">Reference proteome</keyword>